<accession>C0EFZ4</accession>
<proteinExistence type="predicted"/>
<gene>
    <name evidence="1" type="ORF">CLOSTMETH_02786</name>
</gene>
<dbReference type="eggNOG" id="ENOG5032SJW">
    <property type="taxonomic scope" value="Bacteria"/>
</dbReference>
<keyword evidence="2" id="KW-1185">Reference proteome</keyword>
<dbReference type="Proteomes" id="UP000003340">
    <property type="component" value="Unassembled WGS sequence"/>
</dbReference>
<evidence type="ECO:0000313" key="1">
    <source>
        <dbReference type="EMBL" id="EEG29605.1"/>
    </source>
</evidence>
<protein>
    <submittedName>
        <fullName evidence="1">Putative stage III sporulation protein AD</fullName>
    </submittedName>
</protein>
<evidence type="ECO:0000313" key="2">
    <source>
        <dbReference type="Proteomes" id="UP000003340"/>
    </source>
</evidence>
<reference evidence="1 2" key="2">
    <citation type="submission" date="2009-02" db="EMBL/GenBank/DDBJ databases">
        <title>Draft genome sequence of Clostridium methylpentosum (DSM 5476).</title>
        <authorList>
            <person name="Sudarsanam P."/>
            <person name="Ley R."/>
            <person name="Guruge J."/>
            <person name="Turnbaugh P.J."/>
            <person name="Mahowald M."/>
            <person name="Liep D."/>
            <person name="Gordon J."/>
        </authorList>
    </citation>
    <scope>NUCLEOTIDE SEQUENCE [LARGE SCALE GENOMIC DNA]</scope>
    <source>
        <strain evidence="1 2">DSM 5476</strain>
    </source>
</reference>
<dbReference type="EMBL" id="ACEC01000094">
    <property type="protein sequence ID" value="EEG29605.1"/>
    <property type="molecule type" value="Genomic_DNA"/>
</dbReference>
<sequence>MLFSVIGISIVSVAVCILLREYKPEFAMTASLLCGVLIFGMVILNLTPALDTLGNLISGMNINSEYFTIVLKSLGICYVTQLASDTCRDSGYSAIASKVELAGKVSIVVIALPLFTNLVDIALGLIQLGT</sequence>
<comment type="caution">
    <text evidence="1">The sequence shown here is derived from an EMBL/GenBank/DDBJ whole genome shotgun (WGS) entry which is preliminary data.</text>
</comment>
<dbReference type="AlphaFoldDB" id="C0EFZ4"/>
<dbReference type="InterPro" id="IPR025664">
    <property type="entry name" value="Spore_III_AC/AD"/>
</dbReference>
<name>C0EFZ4_9FIRM</name>
<dbReference type="HOGENOM" id="CLU_159353_0_1_9"/>
<organism evidence="1 2">
    <name type="scientific">[Clostridium] methylpentosum DSM 5476</name>
    <dbReference type="NCBI Taxonomy" id="537013"/>
    <lineage>
        <taxon>Bacteria</taxon>
        <taxon>Bacillati</taxon>
        <taxon>Bacillota</taxon>
        <taxon>Clostridia</taxon>
        <taxon>Eubacteriales</taxon>
        <taxon>Oscillospiraceae</taxon>
        <taxon>Oscillospiraceae incertae sedis</taxon>
    </lineage>
</organism>
<dbReference type="STRING" id="537013.CLOSTMETH_02786"/>
<dbReference type="Pfam" id="PF06686">
    <property type="entry name" value="SpoIIIAC"/>
    <property type="match status" value="2"/>
</dbReference>
<reference evidence="1 2" key="1">
    <citation type="submission" date="2009-01" db="EMBL/GenBank/DDBJ databases">
        <authorList>
            <person name="Fulton L."/>
            <person name="Clifton S."/>
            <person name="Fulton B."/>
            <person name="Xu J."/>
            <person name="Minx P."/>
            <person name="Pepin K.H."/>
            <person name="Johnson M."/>
            <person name="Bhonagiri V."/>
            <person name="Nash W.E."/>
            <person name="Mardis E.R."/>
            <person name="Wilson R.K."/>
        </authorList>
    </citation>
    <scope>NUCLEOTIDE SEQUENCE [LARGE SCALE GENOMIC DNA]</scope>
    <source>
        <strain evidence="1 2">DSM 5476</strain>
    </source>
</reference>